<dbReference type="EMBL" id="ML996081">
    <property type="protein sequence ID" value="KAF2157634.1"/>
    <property type="molecule type" value="Genomic_DNA"/>
</dbReference>
<evidence type="ECO:0000313" key="3">
    <source>
        <dbReference type="Proteomes" id="UP000799439"/>
    </source>
</evidence>
<keyword evidence="1" id="KW-0732">Signal</keyword>
<feature type="signal peptide" evidence="1">
    <location>
        <begin position="1"/>
        <end position="20"/>
    </location>
</feature>
<proteinExistence type="predicted"/>
<protein>
    <submittedName>
        <fullName evidence="2">Uncharacterized protein</fullName>
    </submittedName>
</protein>
<evidence type="ECO:0000313" key="2">
    <source>
        <dbReference type="EMBL" id="KAF2157634.1"/>
    </source>
</evidence>
<evidence type="ECO:0000256" key="1">
    <source>
        <dbReference type="SAM" id="SignalP"/>
    </source>
</evidence>
<keyword evidence="3" id="KW-1185">Reference proteome</keyword>
<dbReference type="AlphaFoldDB" id="A0A9P4MPV2"/>
<dbReference type="Proteomes" id="UP000799439">
    <property type="component" value="Unassembled WGS sequence"/>
</dbReference>
<gene>
    <name evidence="2" type="ORF">K461DRAFT_264512</name>
</gene>
<comment type="caution">
    <text evidence="2">The sequence shown here is derived from an EMBL/GenBank/DDBJ whole genome shotgun (WGS) entry which is preliminary data.</text>
</comment>
<reference evidence="2" key="1">
    <citation type="journal article" date="2020" name="Stud. Mycol.">
        <title>101 Dothideomycetes genomes: a test case for predicting lifestyles and emergence of pathogens.</title>
        <authorList>
            <person name="Haridas S."/>
            <person name="Albert R."/>
            <person name="Binder M."/>
            <person name="Bloem J."/>
            <person name="Labutti K."/>
            <person name="Salamov A."/>
            <person name="Andreopoulos B."/>
            <person name="Baker S."/>
            <person name="Barry K."/>
            <person name="Bills G."/>
            <person name="Bluhm B."/>
            <person name="Cannon C."/>
            <person name="Castanera R."/>
            <person name="Culley D."/>
            <person name="Daum C."/>
            <person name="Ezra D."/>
            <person name="Gonzalez J."/>
            <person name="Henrissat B."/>
            <person name="Kuo A."/>
            <person name="Liang C."/>
            <person name="Lipzen A."/>
            <person name="Lutzoni F."/>
            <person name="Magnuson J."/>
            <person name="Mondo S."/>
            <person name="Nolan M."/>
            <person name="Ohm R."/>
            <person name="Pangilinan J."/>
            <person name="Park H.-J."/>
            <person name="Ramirez L."/>
            <person name="Alfaro M."/>
            <person name="Sun H."/>
            <person name="Tritt A."/>
            <person name="Yoshinaga Y."/>
            <person name="Zwiers L.-H."/>
            <person name="Turgeon B."/>
            <person name="Goodwin S."/>
            <person name="Spatafora J."/>
            <person name="Crous P."/>
            <person name="Grigoriev I."/>
        </authorList>
    </citation>
    <scope>NUCLEOTIDE SEQUENCE</scope>
    <source>
        <strain evidence="2">CBS 260.36</strain>
    </source>
</reference>
<feature type="chain" id="PRO_5040513412" evidence="1">
    <location>
        <begin position="21"/>
        <end position="245"/>
    </location>
</feature>
<organism evidence="2 3">
    <name type="scientific">Myriangium duriaei CBS 260.36</name>
    <dbReference type="NCBI Taxonomy" id="1168546"/>
    <lineage>
        <taxon>Eukaryota</taxon>
        <taxon>Fungi</taxon>
        <taxon>Dikarya</taxon>
        <taxon>Ascomycota</taxon>
        <taxon>Pezizomycotina</taxon>
        <taxon>Dothideomycetes</taxon>
        <taxon>Dothideomycetidae</taxon>
        <taxon>Myriangiales</taxon>
        <taxon>Myriangiaceae</taxon>
        <taxon>Myriangium</taxon>
    </lineage>
</organism>
<accession>A0A9P4MPV2</accession>
<name>A0A9P4MPV2_9PEZI</name>
<sequence>MAKILFGSLAGLAFPHLISSKTAPIAAHTAHHESIELEERKGPNPFQRFIGAVSNKKWYFVSARAGGIWVSTINDILLRYNNLIGENVKSAVETTIHIVVGANAAGSGFEQFDVAGAGAKRSVQAAAPGTGYNSFMLGDSDHGEYLDNQGATGVGCGVDPRTPAARPQCTRGFQISIPCRPLSNSFVISSHLCSAAPLPDYANERPYSGQSSEKYGSGPFFIVTVIILSNIQTTQCRNHSTLSNA</sequence>